<feature type="compositionally biased region" description="Gly residues" evidence="8">
    <location>
        <begin position="1028"/>
        <end position="1037"/>
    </location>
</feature>
<feature type="compositionally biased region" description="Basic and acidic residues" evidence="8">
    <location>
        <begin position="1506"/>
        <end position="1520"/>
    </location>
</feature>
<dbReference type="GO" id="GO:0010494">
    <property type="term" value="C:cytoplasmic stress granule"/>
    <property type="evidence" value="ECO:0007669"/>
    <property type="project" value="UniProtKB-ARBA"/>
</dbReference>
<feature type="compositionally biased region" description="Basic and acidic residues" evidence="8">
    <location>
        <begin position="1368"/>
        <end position="1378"/>
    </location>
</feature>
<evidence type="ECO:0000256" key="1">
    <source>
        <dbReference type="ARBA" id="ARBA00004496"/>
    </source>
</evidence>
<feature type="region of interest" description="Disordered" evidence="8">
    <location>
        <begin position="950"/>
        <end position="993"/>
    </location>
</feature>
<feature type="compositionally biased region" description="Basic and acidic residues" evidence="8">
    <location>
        <begin position="203"/>
        <end position="214"/>
    </location>
</feature>
<feature type="compositionally biased region" description="Polar residues" evidence="8">
    <location>
        <begin position="1488"/>
        <end position="1500"/>
    </location>
</feature>
<dbReference type="GO" id="GO:0003743">
    <property type="term" value="F:translation initiation factor activity"/>
    <property type="evidence" value="ECO:0007669"/>
    <property type="project" value="UniProtKB-KW"/>
</dbReference>
<dbReference type="EMBL" id="MVBO01000081">
    <property type="protein sequence ID" value="OZJ03525.1"/>
    <property type="molecule type" value="Genomic_DNA"/>
</dbReference>
<dbReference type="PANTHER" id="PTHR23253">
    <property type="entry name" value="EUKARYOTIC TRANSLATION INITIATION FACTOR 4 GAMMA"/>
    <property type="match status" value="1"/>
</dbReference>
<dbReference type="Pfam" id="PF02847">
    <property type="entry name" value="MA3"/>
    <property type="match status" value="1"/>
</dbReference>
<comment type="similarity">
    <text evidence="2">Belongs to the eukaryotic initiation factor 4G family.</text>
</comment>
<dbReference type="CDD" id="cd22541">
    <property type="entry name" value="SP5_N"/>
    <property type="match status" value="1"/>
</dbReference>
<dbReference type="SUPFAM" id="SSF48371">
    <property type="entry name" value="ARM repeat"/>
    <property type="match status" value="2"/>
</dbReference>
<accession>A0A261XYT3</accession>
<feature type="compositionally biased region" description="Basic and acidic residues" evidence="8">
    <location>
        <begin position="834"/>
        <end position="848"/>
    </location>
</feature>
<name>A0A261XYT3_9FUNG</name>
<feature type="compositionally biased region" description="Polar residues" evidence="8">
    <location>
        <begin position="1423"/>
        <end position="1432"/>
    </location>
</feature>
<dbReference type="FunFam" id="1.25.40.180:FF:000020">
    <property type="entry name" value="Eukaryotic translation initiation factor subunit"/>
    <property type="match status" value="1"/>
</dbReference>
<reference evidence="10 11" key="1">
    <citation type="journal article" date="2017" name="Mycologia">
        <title>Bifiguratus adelaidae, gen. et sp. nov., a new member of Mucoromycotina in endophytic and soil-dwelling habitats.</title>
        <authorList>
            <person name="Torres-Cruz T.J."/>
            <person name="Billingsley Tobias T.L."/>
            <person name="Almatruk M."/>
            <person name="Hesse C."/>
            <person name="Kuske C.R."/>
            <person name="Desiro A."/>
            <person name="Benucci G.M."/>
            <person name="Bonito G."/>
            <person name="Stajich J.E."/>
            <person name="Dunlap C."/>
            <person name="Arnold A.E."/>
            <person name="Porras-Alfaro A."/>
        </authorList>
    </citation>
    <scope>NUCLEOTIDE SEQUENCE [LARGE SCALE GENOMIC DNA]</scope>
    <source>
        <strain evidence="10 11">AZ0501</strain>
    </source>
</reference>
<feature type="compositionally biased region" description="Low complexity" evidence="8">
    <location>
        <begin position="581"/>
        <end position="590"/>
    </location>
</feature>
<proteinExistence type="inferred from homology"/>
<dbReference type="InterPro" id="IPR036211">
    <property type="entry name" value="eIF4G_eIF4E-bd_sf"/>
</dbReference>
<feature type="compositionally biased region" description="Polar residues" evidence="8">
    <location>
        <begin position="315"/>
        <end position="331"/>
    </location>
</feature>
<feature type="region of interest" description="Disordered" evidence="8">
    <location>
        <begin position="315"/>
        <end position="406"/>
    </location>
</feature>
<keyword evidence="7" id="KW-0648">Protein biosynthesis</keyword>
<evidence type="ECO:0000313" key="11">
    <source>
        <dbReference type="Proteomes" id="UP000242875"/>
    </source>
</evidence>
<dbReference type="InterPro" id="IPR003891">
    <property type="entry name" value="Initiation_fac_eIF4g_MI"/>
</dbReference>
<dbReference type="InterPro" id="IPR003890">
    <property type="entry name" value="MIF4G-like_typ-3"/>
</dbReference>
<comment type="caution">
    <text evidence="10">The sequence shown here is derived from an EMBL/GenBank/DDBJ whole genome shotgun (WGS) entry which is preliminary data.</text>
</comment>
<feature type="region of interest" description="Disordered" evidence="8">
    <location>
        <begin position="566"/>
        <end position="590"/>
    </location>
</feature>
<evidence type="ECO:0000256" key="7">
    <source>
        <dbReference type="ARBA" id="ARBA00022917"/>
    </source>
</evidence>
<feature type="region of interest" description="Disordered" evidence="8">
    <location>
        <begin position="134"/>
        <end position="154"/>
    </location>
</feature>
<dbReference type="Pfam" id="PF02854">
    <property type="entry name" value="MIF4G"/>
    <property type="match status" value="1"/>
</dbReference>
<evidence type="ECO:0000256" key="8">
    <source>
        <dbReference type="SAM" id="MobiDB-lite"/>
    </source>
</evidence>
<dbReference type="GO" id="GO:0003729">
    <property type="term" value="F:mRNA binding"/>
    <property type="evidence" value="ECO:0007669"/>
    <property type="project" value="TreeGrafter"/>
</dbReference>
<feature type="compositionally biased region" description="Basic and acidic residues" evidence="8">
    <location>
        <begin position="730"/>
        <end position="740"/>
    </location>
</feature>
<evidence type="ECO:0000256" key="5">
    <source>
        <dbReference type="ARBA" id="ARBA00022553"/>
    </source>
</evidence>
<feature type="compositionally biased region" description="Basic and acidic residues" evidence="8">
    <location>
        <begin position="651"/>
        <end position="718"/>
    </location>
</feature>
<feature type="region of interest" description="Disordered" evidence="8">
    <location>
        <begin position="1368"/>
        <end position="1521"/>
    </location>
</feature>
<dbReference type="OrthoDB" id="514777at2759"/>
<dbReference type="Proteomes" id="UP000242875">
    <property type="component" value="Unassembled WGS sequence"/>
</dbReference>
<evidence type="ECO:0000256" key="3">
    <source>
        <dbReference type="ARBA" id="ARBA00022490"/>
    </source>
</evidence>
<feature type="compositionally biased region" description="Basic and acidic residues" evidence="8">
    <location>
        <begin position="780"/>
        <end position="802"/>
    </location>
</feature>
<feature type="compositionally biased region" description="Low complexity" evidence="8">
    <location>
        <begin position="22"/>
        <end position="41"/>
    </location>
</feature>
<dbReference type="PROSITE" id="PS51366">
    <property type="entry name" value="MI"/>
    <property type="match status" value="1"/>
</dbReference>
<evidence type="ECO:0000256" key="6">
    <source>
        <dbReference type="ARBA" id="ARBA00022884"/>
    </source>
</evidence>
<keyword evidence="6" id="KW-0694">RNA-binding</keyword>
<feature type="region of interest" description="Disordered" evidence="8">
    <location>
        <begin position="833"/>
        <end position="868"/>
    </location>
</feature>
<evidence type="ECO:0000259" key="9">
    <source>
        <dbReference type="PROSITE" id="PS51366"/>
    </source>
</evidence>
<feature type="region of interest" description="Disordered" evidence="8">
    <location>
        <begin position="632"/>
        <end position="819"/>
    </location>
</feature>
<feature type="compositionally biased region" description="Polar residues" evidence="8">
    <location>
        <begin position="95"/>
        <end position="107"/>
    </location>
</feature>
<dbReference type="Gene3D" id="1.20.970.30">
    <property type="entry name" value="eIF4G, eIF4E-binding domain"/>
    <property type="match status" value="1"/>
</dbReference>
<dbReference type="GO" id="GO:0016281">
    <property type="term" value="C:eukaryotic translation initiation factor 4F complex"/>
    <property type="evidence" value="ECO:0007669"/>
    <property type="project" value="TreeGrafter"/>
</dbReference>
<feature type="compositionally biased region" description="Polar residues" evidence="8">
    <location>
        <begin position="63"/>
        <end position="75"/>
    </location>
</feature>
<feature type="compositionally biased region" description="Low complexity" evidence="8">
    <location>
        <begin position="1451"/>
        <end position="1464"/>
    </location>
</feature>
<sequence>MNRTPTSNTPNTDSPQQSALNTSKARTSSASSPASQSNTSSPRPISFAQAAAVKKQQAALARSGSTTPNGTSPVSKATLPSPVSSPNSHHEDSPLSVTLDGTKSNGATLPIVPLPASAVDSKSVIPALDGPSAFSVSPKSGSPRHGSSNVKGNASVSAVASSPVQLPGTPSRLSSQPILFGTVMQGMSGEVSIGSEQIQNDTEVSHSKEAESKSGHSTPAAASVAGNGSARRPMMVAGGPSEVRFGTFGTADGMTAGGSPSNTSATQLGGNPSKAANAKPIAVAKGRRDSIHSQSTYISSPASQHQAIIPPSMSPNPNAHISTPFTGSNPQHMPPSPHGLPYSPIHPQAVIGAVPSPNPPLHRSPNVGAKPGGNVPSSTIPGGTGQGNISAHPGHGLQHKKSMTNQSPRMPNIPGGSPMGLMPGMDVNGGHGVNVNHGWNPNMASPHLMGYMHGYDANAAAAAAAAAQFYSGAPPQPHMFMNAPQQYSPQLVARGPLSSQAPHPHPVSGQVSNPLSMSRMSIATPQHAHYQQNAAVIAPTAAPFVSQPKVSRAIKIINPNTLTEVKAESSTATPNRPTPAAPSKSSSVVVKPNLAQSDVTAIASDPASSPKPPTTQAFHQFRSPVNAPVIVGGSIITPPGSRAIKIVNPATREKEEQEKKEGQEQEKREKEEQERKDREAREPRLADENALHEKKEKVVTVVEKQDDNDLQHETREAADSTVPGAQAHQLKGDSENKQQVEDASGEQSELADDNQAERKSQDEVYPTEQIRESPMSEVRTGSEDKTSDSKVSESDETNKDAIESSLPEESSVHQVEAGFPAVEDIAATAAVIENAREEANNEHARAMEKATAAHSDAVQEPASKPEKLDLAKISGGSLADTATPAISVLQSPNVSRRNIDDLSTVSYPAGIKTPAPENPETGKFKYDRAFLMQFMEICLDKPDALPPLDEVGMLDGTNPDKRPGLVRKGTSSRGGPRTPISGPGSPMDSMGAFKHIPRTSEERFAASMHNMGNMGKFAGGKALGNRGAAGGVMGGVPGQREGSGRSKSGRGGGKRQGGRDLPPSQGGPTIPLDQVAPLEFSENRWTPASINAAAQQISKDGPLPMEIVVRKVKALLNKLTLEKFERISDQILEYANQSVNETDGRTLKIVIQLTFEKATDEPNFEFMYARLCRKLLDKVSADIRDESVKDPKGNGITGGNLFRKYLLNRCQEDFERGWKVDLPEIDQAAADTDPLLTEEYYIAQKAKRRGLGLVRFIGELFKLQMLTVRIMHDCIQKLLSNVTDPGEEEVESLCKFMTTVGKDLDKDNGARYMNAYFELMGKLSKNEKLSSRIRFMLLDVIELRNVCKWMPRRDAAGPKTLQQIHEDAAKAKEEESYLKSRSSSSGGRLPGMAQQLLRENSSRGRDRSGPNTPTGNAPDGWNTVGNVPQTSRKVGDLTNFGKVDRTKGMRPSLGPSSSVFSSLSGGKGWTKQSDASPNRKDDKASVPMTPTSSSIGTANMFSALGGEHHGEDAESKERPKLKLLPKGTSLNALELPAESPSSDGPSSQQPIDKPIDAEKMIKSMLEEFWAVRDIQELEYCVKNLGGKEDNLTNFVVTSSSQAIERKLDEVLILAKAFSHLVAEDVLRKSILLKGFSEFLQLVDDISIDVPNACQFTGRLFKDSGLDMKELFEVEQDLIEQRSDLVPPAAKITAAYLRAYADSEGDESMAAKFREVNFDIKTFFKEDRRSSDAINQFLRKEKLEQLIVS</sequence>
<feature type="compositionally biased region" description="Low complexity" evidence="8">
    <location>
        <begin position="48"/>
        <end position="61"/>
    </location>
</feature>
<feature type="region of interest" description="Disordered" evidence="8">
    <location>
        <begin position="1"/>
        <end position="111"/>
    </location>
</feature>
<evidence type="ECO:0000313" key="10">
    <source>
        <dbReference type="EMBL" id="OZJ03525.1"/>
    </source>
</evidence>
<keyword evidence="5" id="KW-0597">Phosphoprotein</keyword>
<feature type="compositionally biased region" description="Low complexity" evidence="8">
    <location>
        <begin position="1"/>
        <end position="15"/>
    </location>
</feature>
<evidence type="ECO:0000256" key="4">
    <source>
        <dbReference type="ARBA" id="ARBA00022540"/>
    </source>
</evidence>
<dbReference type="Gene3D" id="1.25.40.180">
    <property type="match status" value="2"/>
</dbReference>
<dbReference type="Pfam" id="PF12152">
    <property type="entry name" value="eIF_4G1"/>
    <property type="match status" value="1"/>
</dbReference>
<evidence type="ECO:0000256" key="2">
    <source>
        <dbReference type="ARBA" id="ARBA00005775"/>
    </source>
</evidence>
<dbReference type="SMART" id="SM00543">
    <property type="entry name" value="MIF4G"/>
    <property type="match status" value="1"/>
</dbReference>
<keyword evidence="4" id="KW-0396">Initiation factor</keyword>
<dbReference type="InterPro" id="IPR016024">
    <property type="entry name" value="ARM-type_fold"/>
</dbReference>
<feature type="region of interest" description="Disordered" evidence="8">
    <location>
        <begin position="256"/>
        <end position="275"/>
    </location>
</feature>
<keyword evidence="11" id="KW-1185">Reference proteome</keyword>
<comment type="subcellular location">
    <subcellularLocation>
        <location evidence="1">Cytoplasm</location>
    </subcellularLocation>
</comment>
<gene>
    <name evidence="10" type="ORF">BZG36_03411</name>
</gene>
<organism evidence="10 11">
    <name type="scientific">Bifiguratus adelaidae</name>
    <dbReference type="NCBI Taxonomy" id="1938954"/>
    <lineage>
        <taxon>Eukaryota</taxon>
        <taxon>Fungi</taxon>
        <taxon>Fungi incertae sedis</taxon>
        <taxon>Mucoromycota</taxon>
        <taxon>Mucoromycotina</taxon>
        <taxon>Endogonomycetes</taxon>
        <taxon>Endogonales</taxon>
        <taxon>Endogonales incertae sedis</taxon>
        <taxon>Bifiguratus</taxon>
    </lineage>
</organism>
<dbReference type="PANTHER" id="PTHR23253:SF9">
    <property type="entry name" value="EUKARYOTIC TRANSLATION INITIATION FACTOR 4 GAMMA 2"/>
    <property type="match status" value="1"/>
</dbReference>
<dbReference type="InterPro" id="IPR022745">
    <property type="entry name" value="eIF4G1_eIF4E-bd"/>
</dbReference>
<feature type="domain" description="MI" evidence="9">
    <location>
        <begin position="1556"/>
        <end position="1679"/>
    </location>
</feature>
<feature type="compositionally biased region" description="Polar residues" evidence="8">
    <location>
        <begin position="258"/>
        <end position="270"/>
    </location>
</feature>
<feature type="region of interest" description="Disordered" evidence="8">
    <location>
        <begin position="1028"/>
        <end position="1073"/>
    </location>
</feature>
<dbReference type="SUPFAM" id="SSF101489">
    <property type="entry name" value="Eukaryotic initiation factor 4f subunit eIF4g, eIF4e-binding domain"/>
    <property type="match status" value="1"/>
</dbReference>
<feature type="region of interest" description="Disordered" evidence="8">
    <location>
        <begin position="196"/>
        <end position="233"/>
    </location>
</feature>
<keyword evidence="3" id="KW-0963">Cytoplasm</keyword>
<protein>
    <recommendedName>
        <fullName evidence="9">MI domain-containing protein</fullName>
    </recommendedName>
</protein>